<dbReference type="AlphaFoldDB" id="D1YZY0"/>
<dbReference type="CDD" id="cd04186">
    <property type="entry name" value="GT_2_like_c"/>
    <property type="match status" value="1"/>
</dbReference>
<keyword evidence="3" id="KW-0808">Transferase</keyword>
<evidence type="ECO:0000256" key="3">
    <source>
        <dbReference type="ARBA" id="ARBA00022679"/>
    </source>
</evidence>
<evidence type="ECO:0000256" key="2">
    <source>
        <dbReference type="ARBA" id="ARBA00022676"/>
    </source>
</evidence>
<dbReference type="Pfam" id="PF00535">
    <property type="entry name" value="Glycos_transf_2"/>
    <property type="match status" value="1"/>
</dbReference>
<dbReference type="Proteomes" id="UP000001882">
    <property type="component" value="Chromosome"/>
</dbReference>
<dbReference type="eggNOG" id="arCOG01383">
    <property type="taxonomic scope" value="Archaea"/>
</dbReference>
<evidence type="ECO:0000256" key="1">
    <source>
        <dbReference type="ARBA" id="ARBA00006739"/>
    </source>
</evidence>
<dbReference type="OrthoDB" id="46222at2157"/>
<dbReference type="InterPro" id="IPR001173">
    <property type="entry name" value="Glyco_trans_2-like"/>
</dbReference>
<reference evidence="6 7" key="2">
    <citation type="journal article" date="2008" name="Int. J. Syst. Evol. Microbiol.">
        <title>Methanocella paludicola gen. nov., sp. nov., a methane-producing archaeon, the first isolate of the lineage 'Rice Cluster I', and proposal of the new archaeal order Methanocellales ord. nov.</title>
        <authorList>
            <person name="Sakai S."/>
            <person name="Imachi H."/>
            <person name="Hanada S."/>
            <person name="Ohashi A."/>
            <person name="Harada H."/>
            <person name="Kamagata Y."/>
        </authorList>
    </citation>
    <scope>NUCLEOTIDE SEQUENCE [LARGE SCALE GENOMIC DNA]</scope>
    <source>
        <strain evidence="7">DSM 17711 / JCM 13418 / NBRC 101707 / SANAE</strain>
    </source>
</reference>
<dbReference type="PANTHER" id="PTHR43179">
    <property type="entry name" value="RHAMNOSYLTRANSFERASE WBBL"/>
    <property type="match status" value="1"/>
</dbReference>
<dbReference type="EMBL" id="AP011532">
    <property type="protein sequence ID" value="BAI62002.1"/>
    <property type="molecule type" value="Genomic_DNA"/>
</dbReference>
<feature type="domain" description="Glycosyltransferase 2-like" evidence="5">
    <location>
        <begin position="8"/>
        <end position="185"/>
    </location>
</feature>
<dbReference type="PANTHER" id="PTHR43179:SF12">
    <property type="entry name" value="GALACTOFURANOSYLTRANSFERASE GLFT2"/>
    <property type="match status" value="1"/>
</dbReference>
<evidence type="ECO:0000313" key="7">
    <source>
        <dbReference type="Proteomes" id="UP000001882"/>
    </source>
</evidence>
<accession>D1YZY0</accession>
<proteinExistence type="inferred from homology"/>
<evidence type="ECO:0000256" key="4">
    <source>
        <dbReference type="SAM" id="Phobius"/>
    </source>
</evidence>
<reference evidence="7" key="3">
    <citation type="journal article" date="2011" name="PLoS ONE">
        <title>Genome sequence of a mesophilic hydrogenotrophic methanogen Methanocella paludicola, the first cultivated representative of the order Methanocellales.</title>
        <authorList>
            <person name="Sakai S."/>
            <person name="Takaki Y."/>
            <person name="Shimamura S."/>
            <person name="Sekine M."/>
            <person name="Tajima T."/>
            <person name="Kosugi H."/>
            <person name="Ichikawa N."/>
            <person name="Tasumi E."/>
            <person name="Hiraki A.T."/>
            <person name="Shimizu A."/>
            <person name="Kato Y."/>
            <person name="Nishiko R."/>
            <person name="Mori K."/>
            <person name="Fujita N."/>
            <person name="Imachi H."/>
            <person name="Takai K."/>
        </authorList>
    </citation>
    <scope>NUCLEOTIDE SEQUENCE [LARGE SCALE GENOMIC DNA]</scope>
    <source>
        <strain evidence="7">DSM 17711 / JCM 13418 / NBRC 101707 / SANAE</strain>
    </source>
</reference>
<dbReference type="GO" id="GO:0016757">
    <property type="term" value="F:glycosyltransferase activity"/>
    <property type="evidence" value="ECO:0007669"/>
    <property type="project" value="UniProtKB-KW"/>
</dbReference>
<dbReference type="InterPro" id="IPR029044">
    <property type="entry name" value="Nucleotide-diphossugar_trans"/>
</dbReference>
<dbReference type="Gene3D" id="3.90.550.10">
    <property type="entry name" value="Spore Coat Polysaccharide Biosynthesis Protein SpsA, Chain A"/>
    <property type="match status" value="1"/>
</dbReference>
<dbReference type="STRING" id="304371.MCP_1930"/>
<keyword evidence="2" id="KW-0328">Glycosyltransferase</keyword>
<name>D1YZY0_METPS</name>
<dbReference type="CAZy" id="GT2">
    <property type="family name" value="Glycosyltransferase Family 2"/>
</dbReference>
<dbReference type="GeneID" id="8681804"/>
<dbReference type="RefSeq" id="WP_012900677.1">
    <property type="nucleotide sequence ID" value="NC_013665.1"/>
</dbReference>
<keyword evidence="7" id="KW-1185">Reference proteome</keyword>
<dbReference type="KEGG" id="mpd:MCP_1930"/>
<dbReference type="InParanoid" id="D1YZY0"/>
<reference evidence="6 7" key="1">
    <citation type="journal article" date="2007" name="Appl. Environ. Microbiol.">
        <title>Isolation of key methanogens for global methane emission from rice paddy fields: a novel isolate affiliated with the clone cluster rice cluster I.</title>
        <authorList>
            <person name="Sakai S."/>
            <person name="Imachi H."/>
            <person name="Sekiguchi Y."/>
            <person name="Ohashi A."/>
            <person name="Harada H."/>
            <person name="Kamagata Y."/>
        </authorList>
    </citation>
    <scope>NUCLEOTIDE SEQUENCE [LARGE SCALE GENOMIC DNA]</scope>
    <source>
        <strain evidence="7">DSM 17711 / JCM 13418 / NBRC 101707 / SANAE</strain>
    </source>
</reference>
<keyword evidence="4" id="KW-1133">Transmembrane helix</keyword>
<keyword evidence="4" id="KW-0812">Transmembrane</keyword>
<keyword evidence="4" id="KW-0472">Membrane</keyword>
<evidence type="ECO:0000259" key="5">
    <source>
        <dbReference type="Pfam" id="PF00535"/>
    </source>
</evidence>
<feature type="transmembrane region" description="Helical" evidence="4">
    <location>
        <begin position="256"/>
        <end position="278"/>
    </location>
</feature>
<sequence>MDFPKVIILILNWNGKSDTIDCIESLKAVDYPNYYILLIDNGSTDGSVELFKNKYPGIEIIQNKKNLGFAEGNNSGIRYVYDNNYEYLLLLNNDTTVSTDFLNKLVIAAENYKNVGFAGPMIYFYDYHGRKDIISFVGGKLSKWRGTVRHLGAKEVDNGQYNRTIEVDYVEGSCILVKRDVIEKIGLLDPQYFLYWEDTDWCERGRKIGYKTISVPDAKIWHKISATSNRRGGTNSYYMTRNCFIFMRKNASTSQFISFLTYFILFKFWYNILMYGIYYRNIAELKGFLKGTFDYFIKT</sequence>
<protein>
    <submittedName>
        <fullName evidence="6">Glycosyltransferase</fullName>
    </submittedName>
</protein>
<gene>
    <name evidence="6" type="ordered locus">MCP_1930</name>
</gene>
<comment type="similarity">
    <text evidence="1">Belongs to the glycosyltransferase 2 family.</text>
</comment>
<organism evidence="6 7">
    <name type="scientific">Methanocella paludicola (strain DSM 17711 / JCM 13418 / NBRC 101707 / SANAE)</name>
    <dbReference type="NCBI Taxonomy" id="304371"/>
    <lineage>
        <taxon>Archaea</taxon>
        <taxon>Methanobacteriati</taxon>
        <taxon>Methanobacteriota</taxon>
        <taxon>Stenosarchaea group</taxon>
        <taxon>Methanomicrobia</taxon>
        <taxon>Methanocellales</taxon>
        <taxon>Methanocellaceae</taxon>
        <taxon>Methanocella</taxon>
    </lineage>
</organism>
<dbReference type="SUPFAM" id="SSF53448">
    <property type="entry name" value="Nucleotide-diphospho-sugar transferases"/>
    <property type="match status" value="1"/>
</dbReference>
<evidence type="ECO:0000313" key="6">
    <source>
        <dbReference type="EMBL" id="BAI62002.1"/>
    </source>
</evidence>